<evidence type="ECO:0000313" key="2">
    <source>
        <dbReference type="EMBL" id="ADY26684.1"/>
    </source>
</evidence>
<dbReference type="RefSeq" id="WP_013615292.1">
    <property type="nucleotide sequence ID" value="NC_015161.1"/>
</dbReference>
<feature type="compositionally biased region" description="Low complexity" evidence="1">
    <location>
        <begin position="31"/>
        <end position="56"/>
    </location>
</feature>
<dbReference type="Proteomes" id="UP000007718">
    <property type="component" value="Chromosome"/>
</dbReference>
<dbReference type="EMBL" id="CP002536">
    <property type="protein sequence ID" value="ADY26684.1"/>
    <property type="molecule type" value="Genomic_DNA"/>
</dbReference>
<keyword evidence="3" id="KW-1185">Reference proteome</keyword>
<organism evidence="2 3">
    <name type="scientific">Deinococcus proteolyticus (strain ATCC 35074 / DSM 20540 / JCM 6276 / NBRC 101906 / NCIMB 13154 / VKM Ac-1939 / CCM 2703 / MRP)</name>
    <dbReference type="NCBI Taxonomy" id="693977"/>
    <lineage>
        <taxon>Bacteria</taxon>
        <taxon>Thermotogati</taxon>
        <taxon>Deinococcota</taxon>
        <taxon>Deinococci</taxon>
        <taxon>Deinococcales</taxon>
        <taxon>Deinococcaceae</taxon>
        <taxon>Deinococcus</taxon>
    </lineage>
</organism>
<dbReference type="KEGG" id="dpt:Deipr_1546"/>
<dbReference type="InterPro" id="IPR023393">
    <property type="entry name" value="START-like_dom_sf"/>
</dbReference>
<proteinExistence type="predicted"/>
<dbReference type="Gene3D" id="3.30.530.20">
    <property type="match status" value="1"/>
</dbReference>
<reference evidence="2 3" key="2">
    <citation type="journal article" date="2012" name="Stand. Genomic Sci.">
        <title>Complete genome sequence of the orange-red pigmented, radioresistant Deinococcus proteolyticus type strain (MRP(T)).</title>
        <authorList>
            <person name="Copeland A."/>
            <person name="Zeytun A."/>
            <person name="Yassawong M."/>
            <person name="Nolan M."/>
            <person name="Lucas S."/>
            <person name="Hammon N."/>
            <person name="Deshpande S."/>
            <person name="Cheng J.F."/>
            <person name="Han C."/>
            <person name="Tapia R."/>
            <person name="Goodwin L.A."/>
            <person name="Pitluck S."/>
            <person name="Mavromatis K."/>
            <person name="Liolios K."/>
            <person name="Pagani I."/>
            <person name="Ivanova N."/>
            <person name="Mikhailova N."/>
            <person name="Pati A."/>
            <person name="Chen A."/>
            <person name="Palaniappan K."/>
            <person name="Land M."/>
            <person name="Hauser L."/>
            <person name="Jeffries C.D."/>
            <person name="Brambilla E.M."/>
            <person name="Rohde M."/>
            <person name="Sikorski J."/>
            <person name="Pukall R."/>
            <person name="Goker M."/>
            <person name="Detter J.C."/>
            <person name="Woyke T."/>
            <person name="Bristow J."/>
            <person name="Eisen J.A."/>
            <person name="Markowitz V."/>
            <person name="Hugenholtz P."/>
            <person name="Kyrpides N.C."/>
            <person name="Klenk H.P."/>
            <person name="Lapidus A."/>
        </authorList>
    </citation>
    <scope>NUCLEOTIDE SEQUENCE [LARGE SCALE GENOMIC DNA]</scope>
    <source>
        <strain evidence="3">ATCC 35074 / DSM 20540 / JCM 6276 / NBRC 101906 / NCIMB 13154 / VKM Ac-1939 / CCM 2703 / MRP</strain>
    </source>
</reference>
<dbReference type="STRING" id="693977.Deipr_1546"/>
<dbReference type="InterPro" id="IPR019587">
    <property type="entry name" value="Polyketide_cyclase/dehydratase"/>
</dbReference>
<evidence type="ECO:0000256" key="1">
    <source>
        <dbReference type="SAM" id="MobiDB-lite"/>
    </source>
</evidence>
<dbReference type="HOGENOM" id="CLU_099365_0_0_0"/>
<accession>F0RK38</accession>
<reference evidence="3" key="1">
    <citation type="submission" date="2011-02" db="EMBL/GenBank/DDBJ databases">
        <title>The complete sequence of chromosome of Deinococcus proteolyticus DSM 20540.</title>
        <authorList>
            <consortium name="US DOE Joint Genome Institute (JGI-PGF)"/>
            <person name="Lucas S."/>
            <person name="Copeland A."/>
            <person name="Lapidus A."/>
            <person name="Bruce D."/>
            <person name="Goodwin L."/>
            <person name="Pitluck S."/>
            <person name="Kyrpides N."/>
            <person name="Mavromatis K."/>
            <person name="Pagani I."/>
            <person name="Ivanova N."/>
            <person name="Ovchinnikova G."/>
            <person name="Zeytun A."/>
            <person name="Detter J.C."/>
            <person name="Han C."/>
            <person name="Land M."/>
            <person name="Hauser L."/>
            <person name="Markowitz V."/>
            <person name="Cheng J.-F."/>
            <person name="Hugenholtz P."/>
            <person name="Woyke T."/>
            <person name="Wu D."/>
            <person name="Pukall R."/>
            <person name="Steenblock K."/>
            <person name="Brambilla E."/>
            <person name="Klenk H.-P."/>
            <person name="Eisen J.A."/>
        </authorList>
    </citation>
    <scope>NUCLEOTIDE SEQUENCE [LARGE SCALE GENOMIC DNA]</scope>
    <source>
        <strain evidence="3">ATCC 35074 / DSM 20540 / JCM 6276 / NBRC 101906 / NCIMB 13154 / VKM Ac-1939 / CCM 2703 / MRP</strain>
    </source>
</reference>
<dbReference type="OrthoDB" id="73391at2"/>
<feature type="region of interest" description="Disordered" evidence="1">
    <location>
        <begin position="212"/>
        <end position="244"/>
    </location>
</feature>
<gene>
    <name evidence="2" type="ordered locus">Deipr_1546</name>
</gene>
<name>F0RK38_DEIPM</name>
<evidence type="ECO:0008006" key="4">
    <source>
        <dbReference type="Google" id="ProtNLM"/>
    </source>
</evidence>
<evidence type="ECO:0000313" key="3">
    <source>
        <dbReference type="Proteomes" id="UP000007718"/>
    </source>
</evidence>
<feature type="compositionally biased region" description="Basic and acidic residues" evidence="1">
    <location>
        <begin position="212"/>
        <end position="236"/>
    </location>
</feature>
<feature type="region of interest" description="Disordered" evidence="1">
    <location>
        <begin position="1"/>
        <end position="69"/>
    </location>
</feature>
<dbReference type="SUPFAM" id="SSF55961">
    <property type="entry name" value="Bet v1-like"/>
    <property type="match status" value="1"/>
</dbReference>
<protein>
    <recommendedName>
        <fullName evidence="4">Polyketide cyclase/dehydrase</fullName>
    </recommendedName>
</protein>
<dbReference type="AlphaFoldDB" id="F0RK38"/>
<dbReference type="Pfam" id="PF10604">
    <property type="entry name" value="Polyketide_cyc2"/>
    <property type="match status" value="1"/>
</dbReference>
<sequence length="244" mass="27191">MFKLLRKPGSKSPPAPEESQTTFRARPEVRGSQGAASAPVSGSPASGAPVSTAPATRAGRPEPIAVRHTVPMRARPEVLYRLALVPTRRAAWDSNMAESAWADSTQTLKNGARARFRLVRRLGGLKFEAEYGGLKTSRSGGWRSVRGMGPLEEFSQEWTFKPVPGQPVTEVTLTLRGQVRFGWVRAQVERMMQNMLLSTLLDMQREVDAPTASRIDEMNQELRRQEEARRKAEKAARKGNRNRR</sequence>